<sequence length="244" mass="27429">MLVSIITVAYNSEKTIARTIESVLGQSYAPIEYIVVDGASTDRTVEIAQSYAAAFDAAPGKSLTIVSEPDKGMYDALNKGAALAHGEIVGQINSDDWYEKDAVRIMADLYQKEGYDAAWGSIRIKKPSGDMIKHARIGRLWTTSGWCHPGMFSRRSILRQYPYALESMYDDFDYITTVYRAGKKVVTTDAVIANFTFGGMSTQKSWGEVLRRVRITYGIYRKHGMSRLYWFHRLALETAKYILG</sequence>
<dbReference type="SUPFAM" id="SSF53448">
    <property type="entry name" value="Nucleotide-diphospho-sugar transferases"/>
    <property type="match status" value="1"/>
</dbReference>
<comment type="caution">
    <text evidence="2">The sequence shown here is derived from an EMBL/GenBank/DDBJ whole genome shotgun (WGS) entry which is preliminary data.</text>
</comment>
<evidence type="ECO:0000259" key="1">
    <source>
        <dbReference type="Pfam" id="PF00535"/>
    </source>
</evidence>
<dbReference type="Gene3D" id="3.90.550.10">
    <property type="entry name" value="Spore Coat Polysaccharide Biosynthesis Protein SpsA, Chain A"/>
    <property type="match status" value="1"/>
</dbReference>
<protein>
    <submittedName>
        <fullName evidence="2">Glycosyltransferase</fullName>
    </submittedName>
</protein>
<evidence type="ECO:0000313" key="2">
    <source>
        <dbReference type="EMBL" id="HIX95528.1"/>
    </source>
</evidence>
<proteinExistence type="predicted"/>
<dbReference type="PANTHER" id="PTHR22916">
    <property type="entry name" value="GLYCOSYLTRANSFERASE"/>
    <property type="match status" value="1"/>
</dbReference>
<dbReference type="Proteomes" id="UP000886751">
    <property type="component" value="Unassembled WGS sequence"/>
</dbReference>
<organism evidence="2 3">
    <name type="scientific">Candidatus Gemmiger excrementipullorum</name>
    <dbReference type="NCBI Taxonomy" id="2838610"/>
    <lineage>
        <taxon>Bacteria</taxon>
        <taxon>Bacillati</taxon>
        <taxon>Bacillota</taxon>
        <taxon>Clostridia</taxon>
        <taxon>Eubacteriales</taxon>
        <taxon>Gemmiger</taxon>
    </lineage>
</organism>
<gene>
    <name evidence="2" type="ORF">H9846_08740</name>
</gene>
<reference evidence="2" key="1">
    <citation type="journal article" date="2021" name="PeerJ">
        <title>Extensive microbial diversity within the chicken gut microbiome revealed by metagenomics and culture.</title>
        <authorList>
            <person name="Gilroy R."/>
            <person name="Ravi A."/>
            <person name="Getino M."/>
            <person name="Pursley I."/>
            <person name="Horton D.L."/>
            <person name="Alikhan N.F."/>
            <person name="Baker D."/>
            <person name="Gharbi K."/>
            <person name="Hall N."/>
            <person name="Watson M."/>
            <person name="Adriaenssens E.M."/>
            <person name="Foster-Nyarko E."/>
            <person name="Jarju S."/>
            <person name="Secka A."/>
            <person name="Antonio M."/>
            <person name="Oren A."/>
            <person name="Chaudhuri R.R."/>
            <person name="La Ragione R."/>
            <person name="Hildebrand F."/>
            <person name="Pallen M.J."/>
        </authorList>
    </citation>
    <scope>NUCLEOTIDE SEQUENCE</scope>
    <source>
        <strain evidence="2">ChiHecec2B26-7398</strain>
    </source>
</reference>
<dbReference type="AlphaFoldDB" id="A0A9D2BVD1"/>
<dbReference type="Pfam" id="PF00535">
    <property type="entry name" value="Glycos_transf_2"/>
    <property type="match status" value="1"/>
</dbReference>
<dbReference type="PANTHER" id="PTHR22916:SF67">
    <property type="entry name" value="COLANIC ACID BIOSYNTHESIS GLYCOSYL TRANSFERASE WCAE-RELATED"/>
    <property type="match status" value="1"/>
</dbReference>
<accession>A0A9D2BVD1</accession>
<reference evidence="2" key="2">
    <citation type="submission" date="2021-04" db="EMBL/GenBank/DDBJ databases">
        <authorList>
            <person name="Gilroy R."/>
        </authorList>
    </citation>
    <scope>NUCLEOTIDE SEQUENCE</scope>
    <source>
        <strain evidence="2">ChiHecec2B26-7398</strain>
    </source>
</reference>
<dbReference type="InterPro" id="IPR001173">
    <property type="entry name" value="Glyco_trans_2-like"/>
</dbReference>
<name>A0A9D2BVD1_9FIRM</name>
<evidence type="ECO:0000313" key="3">
    <source>
        <dbReference type="Proteomes" id="UP000886751"/>
    </source>
</evidence>
<dbReference type="CDD" id="cd06433">
    <property type="entry name" value="GT_2_WfgS_like"/>
    <property type="match status" value="1"/>
</dbReference>
<dbReference type="EMBL" id="DXEI01000129">
    <property type="protein sequence ID" value="HIX95528.1"/>
    <property type="molecule type" value="Genomic_DNA"/>
</dbReference>
<feature type="domain" description="Glycosyltransferase 2-like" evidence="1">
    <location>
        <begin position="4"/>
        <end position="137"/>
    </location>
</feature>
<dbReference type="InterPro" id="IPR029044">
    <property type="entry name" value="Nucleotide-diphossugar_trans"/>
</dbReference>